<name>A0A1L9MWZ3_ASPTC</name>
<gene>
    <name evidence="2" type="ORF">ASPTUDRAFT_936291</name>
</gene>
<organism evidence="2 3">
    <name type="scientific">Aspergillus tubingensis (strain CBS 134.48)</name>
    <dbReference type="NCBI Taxonomy" id="767770"/>
    <lineage>
        <taxon>Eukaryota</taxon>
        <taxon>Fungi</taxon>
        <taxon>Dikarya</taxon>
        <taxon>Ascomycota</taxon>
        <taxon>Pezizomycotina</taxon>
        <taxon>Eurotiomycetes</taxon>
        <taxon>Eurotiomycetidae</taxon>
        <taxon>Eurotiales</taxon>
        <taxon>Aspergillaceae</taxon>
        <taxon>Aspergillus</taxon>
        <taxon>Aspergillus subgen. Circumdati</taxon>
    </lineage>
</organism>
<reference evidence="3" key="1">
    <citation type="journal article" date="2017" name="Genome Biol.">
        <title>Comparative genomics reveals high biological diversity and specific adaptations in the industrially and medically important fungal genus Aspergillus.</title>
        <authorList>
            <person name="de Vries R.P."/>
            <person name="Riley R."/>
            <person name="Wiebenga A."/>
            <person name="Aguilar-Osorio G."/>
            <person name="Amillis S."/>
            <person name="Uchima C.A."/>
            <person name="Anderluh G."/>
            <person name="Asadollahi M."/>
            <person name="Askin M."/>
            <person name="Barry K."/>
            <person name="Battaglia E."/>
            <person name="Bayram O."/>
            <person name="Benocci T."/>
            <person name="Braus-Stromeyer S.A."/>
            <person name="Caldana C."/>
            <person name="Canovas D."/>
            <person name="Cerqueira G.C."/>
            <person name="Chen F."/>
            <person name="Chen W."/>
            <person name="Choi C."/>
            <person name="Clum A."/>
            <person name="Dos Santos R.A."/>
            <person name="Damasio A.R."/>
            <person name="Diallinas G."/>
            <person name="Emri T."/>
            <person name="Fekete E."/>
            <person name="Flipphi M."/>
            <person name="Freyberg S."/>
            <person name="Gallo A."/>
            <person name="Gournas C."/>
            <person name="Habgood R."/>
            <person name="Hainaut M."/>
            <person name="Harispe M.L."/>
            <person name="Henrissat B."/>
            <person name="Hilden K.S."/>
            <person name="Hope R."/>
            <person name="Hossain A."/>
            <person name="Karabika E."/>
            <person name="Karaffa L."/>
            <person name="Karanyi Z."/>
            <person name="Krasevec N."/>
            <person name="Kuo A."/>
            <person name="Kusch H."/>
            <person name="LaButti K."/>
            <person name="Lagendijk E.L."/>
            <person name="Lapidus A."/>
            <person name="Levasseur A."/>
            <person name="Lindquist E."/>
            <person name="Lipzen A."/>
            <person name="Logrieco A.F."/>
            <person name="MacCabe A."/>
            <person name="Maekelae M.R."/>
            <person name="Malavazi I."/>
            <person name="Melin P."/>
            <person name="Meyer V."/>
            <person name="Mielnichuk N."/>
            <person name="Miskei M."/>
            <person name="Molnar A.P."/>
            <person name="Mule G."/>
            <person name="Ngan C.Y."/>
            <person name="Orejas M."/>
            <person name="Orosz E."/>
            <person name="Ouedraogo J.P."/>
            <person name="Overkamp K.M."/>
            <person name="Park H.-S."/>
            <person name="Perrone G."/>
            <person name="Piumi F."/>
            <person name="Punt P.J."/>
            <person name="Ram A.F."/>
            <person name="Ramon A."/>
            <person name="Rauscher S."/>
            <person name="Record E."/>
            <person name="Riano-Pachon D.M."/>
            <person name="Robert V."/>
            <person name="Roehrig J."/>
            <person name="Ruller R."/>
            <person name="Salamov A."/>
            <person name="Salih N.S."/>
            <person name="Samson R.A."/>
            <person name="Sandor E."/>
            <person name="Sanguinetti M."/>
            <person name="Schuetze T."/>
            <person name="Sepcic K."/>
            <person name="Shelest E."/>
            <person name="Sherlock G."/>
            <person name="Sophianopoulou V."/>
            <person name="Squina F.M."/>
            <person name="Sun H."/>
            <person name="Susca A."/>
            <person name="Todd R.B."/>
            <person name="Tsang A."/>
            <person name="Unkles S.E."/>
            <person name="van de Wiele N."/>
            <person name="van Rossen-Uffink D."/>
            <person name="Oliveira J.V."/>
            <person name="Vesth T.C."/>
            <person name="Visser J."/>
            <person name="Yu J.-H."/>
            <person name="Zhou M."/>
            <person name="Andersen M.R."/>
            <person name="Archer D.B."/>
            <person name="Baker S.E."/>
            <person name="Benoit I."/>
            <person name="Brakhage A.A."/>
            <person name="Braus G.H."/>
            <person name="Fischer R."/>
            <person name="Frisvad J.C."/>
            <person name="Goldman G.H."/>
            <person name="Houbraken J."/>
            <person name="Oakley B."/>
            <person name="Pocsi I."/>
            <person name="Scazzocchio C."/>
            <person name="Seiboth B."/>
            <person name="vanKuyk P.A."/>
            <person name="Wortman J."/>
            <person name="Dyer P.S."/>
            <person name="Grigoriev I.V."/>
        </authorList>
    </citation>
    <scope>NUCLEOTIDE SEQUENCE [LARGE SCALE GENOMIC DNA]</scope>
    <source>
        <strain evidence="3">CBS 134.48</strain>
    </source>
</reference>
<feature type="region of interest" description="Disordered" evidence="1">
    <location>
        <begin position="15"/>
        <end position="51"/>
    </location>
</feature>
<keyword evidence="3" id="KW-1185">Reference proteome</keyword>
<evidence type="ECO:0000313" key="2">
    <source>
        <dbReference type="EMBL" id="OJI81540.1"/>
    </source>
</evidence>
<evidence type="ECO:0000313" key="3">
    <source>
        <dbReference type="Proteomes" id="UP000184304"/>
    </source>
</evidence>
<dbReference type="AlphaFoldDB" id="A0A1L9MWZ3"/>
<feature type="compositionally biased region" description="Polar residues" evidence="1">
    <location>
        <begin position="19"/>
        <end position="38"/>
    </location>
</feature>
<dbReference type="VEuPathDB" id="FungiDB:ASPTUDRAFT_936291"/>
<proteinExistence type="predicted"/>
<sequence>MSKSVIQNTLILSGWNPKPLQQTSQTGDSSYDQKSQSYKDPASHSTCKESKTKSCACEGVPDPLIGHNKPRNNPLHHLSGMSLPWPLHGVFARQNEYEGLQWGHASGFDPSSSVYSTLVIYQPKVVDIACHEAYNLYR</sequence>
<dbReference type="Proteomes" id="UP000184304">
    <property type="component" value="Unassembled WGS sequence"/>
</dbReference>
<dbReference type="EMBL" id="KV878206">
    <property type="protein sequence ID" value="OJI81540.1"/>
    <property type="molecule type" value="Genomic_DNA"/>
</dbReference>
<evidence type="ECO:0000256" key="1">
    <source>
        <dbReference type="SAM" id="MobiDB-lite"/>
    </source>
</evidence>
<protein>
    <submittedName>
        <fullName evidence="2">Uncharacterized protein</fullName>
    </submittedName>
</protein>
<accession>A0A1L9MWZ3</accession>